<comment type="caution">
    <text evidence="2">The sequence shown here is derived from an EMBL/GenBank/DDBJ whole genome shotgun (WGS) entry which is preliminary data.</text>
</comment>
<reference evidence="2 3" key="1">
    <citation type="submission" date="2022-06" db="EMBL/GenBank/DDBJ databases">
        <title>Isolation of gut microbiota from human fecal samples.</title>
        <authorList>
            <person name="Pamer E.G."/>
            <person name="Barat B."/>
            <person name="Waligurski E."/>
            <person name="Medina S."/>
            <person name="Paddock L."/>
            <person name="Mostad J."/>
        </authorList>
    </citation>
    <scope>NUCLEOTIDE SEQUENCE [LARGE SCALE GENOMIC DNA]</scope>
    <source>
        <strain evidence="2 3">SL.3.17</strain>
    </source>
</reference>
<protein>
    <submittedName>
        <fullName evidence="2">Type I CRISPR-associated protein Cas7</fullName>
    </submittedName>
</protein>
<gene>
    <name evidence="2" type="ORF">NE619_04480</name>
</gene>
<keyword evidence="3" id="KW-1185">Reference proteome</keyword>
<name>A0ABT1RLA3_9FIRM</name>
<dbReference type="Pfam" id="PF05107">
    <property type="entry name" value="Cas_Cas7"/>
    <property type="match status" value="1"/>
</dbReference>
<dbReference type="InterPro" id="IPR006482">
    <property type="entry name" value="Cas7_Csh2/Csh2"/>
</dbReference>
<proteinExistence type="predicted"/>
<dbReference type="RefSeq" id="WP_256131157.1">
    <property type="nucleotide sequence ID" value="NZ_JANFXK010000003.1"/>
</dbReference>
<evidence type="ECO:0000256" key="1">
    <source>
        <dbReference type="SAM" id="MobiDB-lite"/>
    </source>
</evidence>
<dbReference type="EMBL" id="JANFXK010000003">
    <property type="protein sequence ID" value="MCQ4635973.1"/>
    <property type="molecule type" value="Genomic_DNA"/>
</dbReference>
<evidence type="ECO:0000313" key="3">
    <source>
        <dbReference type="Proteomes" id="UP001524502"/>
    </source>
</evidence>
<accession>A0ABT1RLA3</accession>
<organism evidence="2 3">
    <name type="scientific">Anaerovorax odorimutans</name>
    <dbReference type="NCBI Taxonomy" id="109327"/>
    <lineage>
        <taxon>Bacteria</taxon>
        <taxon>Bacillati</taxon>
        <taxon>Bacillota</taxon>
        <taxon>Clostridia</taxon>
        <taxon>Peptostreptococcales</taxon>
        <taxon>Anaerovoracaceae</taxon>
        <taxon>Anaerovorax</taxon>
    </lineage>
</organism>
<dbReference type="Proteomes" id="UP001524502">
    <property type="component" value="Unassembled WGS sequence"/>
</dbReference>
<feature type="region of interest" description="Disordered" evidence="1">
    <location>
        <begin position="156"/>
        <end position="179"/>
    </location>
</feature>
<evidence type="ECO:0000313" key="2">
    <source>
        <dbReference type="EMBL" id="MCQ4635973.1"/>
    </source>
</evidence>
<sequence length="323" mass="36550">MNKRVYGVLGVSAVMANWNADFSGYPKTTSEGQVFGSDKAFKYPMKKMWEDQGEKVLYIKSMCFDEDKNGVRLIPKTLKQRYEQLFDVKDLKEEKDAKIVLSNLFKAIDVKNFGATFAEADNNISIAGAVQFGQGFNKYDNSQAFEQPILSPFRDPKAKEKSAKKKGKEAEEGEEAKNSTLGSKIVSDEAHYFYSFNINPMAYKGFVELGVTDGYTDEDYQNFKKTALTATTSFATNSKAGCENEFGLFVETEEDLYLPNLAEFVQFEKGQDKNLITLNCSQLLNEVKKQTKAVEIYYNPYTTQLNQDIQGAKLFNIFTQNEI</sequence>